<keyword evidence="1" id="KW-0175">Coiled coil</keyword>
<dbReference type="InterPro" id="IPR010559">
    <property type="entry name" value="Sig_transdc_His_kin_internal"/>
</dbReference>
<keyword evidence="2" id="KW-1133">Transmembrane helix</keyword>
<dbReference type="EMBL" id="WPIN01000012">
    <property type="protein sequence ID" value="MVM33684.1"/>
    <property type="molecule type" value="Genomic_DNA"/>
</dbReference>
<dbReference type="PANTHER" id="PTHR34220">
    <property type="entry name" value="SENSOR HISTIDINE KINASE YPDA"/>
    <property type="match status" value="1"/>
</dbReference>
<proteinExistence type="predicted"/>
<evidence type="ECO:0000259" key="3">
    <source>
        <dbReference type="Pfam" id="PF06580"/>
    </source>
</evidence>
<feature type="transmembrane region" description="Helical" evidence="2">
    <location>
        <begin position="107"/>
        <end position="128"/>
    </location>
</feature>
<organism evidence="4 5">
    <name type="scientific">Spirosoma arboris</name>
    <dbReference type="NCBI Taxonomy" id="2682092"/>
    <lineage>
        <taxon>Bacteria</taxon>
        <taxon>Pseudomonadati</taxon>
        <taxon>Bacteroidota</taxon>
        <taxon>Cytophagia</taxon>
        <taxon>Cytophagales</taxon>
        <taxon>Cytophagaceae</taxon>
        <taxon>Spirosoma</taxon>
    </lineage>
</organism>
<dbReference type="InterPro" id="IPR036890">
    <property type="entry name" value="HATPase_C_sf"/>
</dbReference>
<dbReference type="RefSeq" id="WP_157588399.1">
    <property type="nucleotide sequence ID" value="NZ_WPIN01000012.1"/>
</dbReference>
<keyword evidence="2" id="KW-0472">Membrane</keyword>
<feature type="transmembrane region" description="Helical" evidence="2">
    <location>
        <begin position="77"/>
        <end position="95"/>
    </location>
</feature>
<comment type="caution">
    <text evidence="4">The sequence shown here is derived from an EMBL/GenBank/DDBJ whole genome shotgun (WGS) entry which is preliminary data.</text>
</comment>
<name>A0A7K1SIX7_9BACT</name>
<evidence type="ECO:0000256" key="2">
    <source>
        <dbReference type="SAM" id="Phobius"/>
    </source>
</evidence>
<dbReference type="GO" id="GO:0000155">
    <property type="term" value="F:phosphorelay sensor kinase activity"/>
    <property type="evidence" value="ECO:0007669"/>
    <property type="project" value="InterPro"/>
</dbReference>
<sequence>MKTVRQLISGNKLSLHLIFSASVLAGLGVGWYLMQLQGYRFENNWSTGIDCIFFLLCMYTGRWLLGRWYLRKELVRFIGYTLLSSLGLLVLKWLVVRYVFSHPHAELWELGVDIMPFFLIGLIMGMFLKLIRATVQKEVQEAQIKAEQKQSEFNVLQAQLSPHFLFNVLNNLYGISIDEHERVPALLLKLSNLLRYSVYSAKKPFVPLKEELDYIQNYIDFEQIRISDRLVLQTDIEPVIAPTSKIAPLVLIVFVENAFKHAKNTLVPQIHITISLKISDNFICFTVSNSYQSENQNDQFLNEESGVGLANTLRRLELLYGSDYSLRQEAANDVYTVELRIKIKQERHDQLPDRR</sequence>
<dbReference type="Gene3D" id="3.30.565.10">
    <property type="entry name" value="Histidine kinase-like ATPase, C-terminal domain"/>
    <property type="match status" value="1"/>
</dbReference>
<dbReference type="GO" id="GO:0016020">
    <property type="term" value="C:membrane"/>
    <property type="evidence" value="ECO:0007669"/>
    <property type="project" value="InterPro"/>
</dbReference>
<accession>A0A7K1SIX7</accession>
<feature type="coiled-coil region" evidence="1">
    <location>
        <begin position="132"/>
        <end position="159"/>
    </location>
</feature>
<keyword evidence="5" id="KW-1185">Reference proteome</keyword>
<reference evidence="4 5" key="1">
    <citation type="submission" date="2019-12" db="EMBL/GenBank/DDBJ databases">
        <title>Spirosoma sp. HMF4905 genome sequencing and assembly.</title>
        <authorList>
            <person name="Kang H."/>
            <person name="Cha I."/>
            <person name="Kim H."/>
            <person name="Joh K."/>
        </authorList>
    </citation>
    <scope>NUCLEOTIDE SEQUENCE [LARGE SCALE GENOMIC DNA]</scope>
    <source>
        <strain evidence="4 5">HMF4905</strain>
    </source>
</reference>
<dbReference type="InterPro" id="IPR050640">
    <property type="entry name" value="Bact_2-comp_sensor_kinase"/>
</dbReference>
<protein>
    <submittedName>
        <fullName evidence="4">GHKL domain-containing protein</fullName>
    </submittedName>
</protein>
<gene>
    <name evidence="4" type="ORF">GO755_26835</name>
</gene>
<feature type="transmembrane region" description="Helical" evidence="2">
    <location>
        <begin position="12"/>
        <end position="33"/>
    </location>
</feature>
<dbReference type="Proteomes" id="UP000436006">
    <property type="component" value="Unassembled WGS sequence"/>
</dbReference>
<feature type="transmembrane region" description="Helical" evidence="2">
    <location>
        <begin position="45"/>
        <end position="65"/>
    </location>
</feature>
<evidence type="ECO:0000256" key="1">
    <source>
        <dbReference type="SAM" id="Coils"/>
    </source>
</evidence>
<feature type="domain" description="Signal transduction histidine kinase internal region" evidence="3">
    <location>
        <begin position="152"/>
        <end position="230"/>
    </location>
</feature>
<dbReference type="AlphaFoldDB" id="A0A7K1SIX7"/>
<dbReference type="SUPFAM" id="SSF55874">
    <property type="entry name" value="ATPase domain of HSP90 chaperone/DNA topoisomerase II/histidine kinase"/>
    <property type="match status" value="1"/>
</dbReference>
<keyword evidence="2" id="KW-0812">Transmembrane</keyword>
<dbReference type="Pfam" id="PF06580">
    <property type="entry name" value="His_kinase"/>
    <property type="match status" value="1"/>
</dbReference>
<evidence type="ECO:0000313" key="4">
    <source>
        <dbReference type="EMBL" id="MVM33684.1"/>
    </source>
</evidence>
<dbReference type="PANTHER" id="PTHR34220:SF7">
    <property type="entry name" value="SENSOR HISTIDINE KINASE YPDA"/>
    <property type="match status" value="1"/>
</dbReference>
<evidence type="ECO:0000313" key="5">
    <source>
        <dbReference type="Proteomes" id="UP000436006"/>
    </source>
</evidence>